<proteinExistence type="predicted"/>
<evidence type="ECO:0008006" key="2">
    <source>
        <dbReference type="Google" id="ProtNLM"/>
    </source>
</evidence>
<accession>X1H8K4</accession>
<reference evidence="1" key="1">
    <citation type="journal article" date="2014" name="Front. Microbiol.">
        <title>High frequency of phylogenetically diverse reductive dehalogenase-homologous genes in deep subseafloor sedimentary metagenomes.</title>
        <authorList>
            <person name="Kawai M."/>
            <person name="Futagami T."/>
            <person name="Toyoda A."/>
            <person name="Takaki Y."/>
            <person name="Nishi S."/>
            <person name="Hori S."/>
            <person name="Arai W."/>
            <person name="Tsubouchi T."/>
            <person name="Morono Y."/>
            <person name="Uchiyama I."/>
            <person name="Ito T."/>
            <person name="Fujiyama A."/>
            <person name="Inagaki F."/>
            <person name="Takami H."/>
        </authorList>
    </citation>
    <scope>NUCLEOTIDE SEQUENCE</scope>
    <source>
        <strain evidence="1">Expedition CK06-06</strain>
    </source>
</reference>
<comment type="caution">
    <text evidence="1">The sequence shown here is derived from an EMBL/GenBank/DDBJ whole genome shotgun (WGS) entry which is preliminary data.</text>
</comment>
<dbReference type="SUPFAM" id="SSF102588">
    <property type="entry name" value="LmbE-like"/>
    <property type="match status" value="1"/>
</dbReference>
<organism evidence="1">
    <name type="scientific">marine sediment metagenome</name>
    <dbReference type="NCBI Taxonomy" id="412755"/>
    <lineage>
        <taxon>unclassified sequences</taxon>
        <taxon>metagenomes</taxon>
        <taxon>ecological metagenomes</taxon>
    </lineage>
</organism>
<evidence type="ECO:0000313" key="1">
    <source>
        <dbReference type="EMBL" id="GAH41638.1"/>
    </source>
</evidence>
<gene>
    <name evidence="1" type="ORF">S03H2_26337</name>
</gene>
<dbReference type="EMBL" id="BARU01015232">
    <property type="protein sequence ID" value="GAH41638.1"/>
    <property type="molecule type" value="Genomic_DNA"/>
</dbReference>
<dbReference type="InterPro" id="IPR003737">
    <property type="entry name" value="GlcNAc_PI_deacetylase-related"/>
</dbReference>
<dbReference type="AlphaFoldDB" id="X1H8K4"/>
<feature type="non-terminal residue" evidence="1">
    <location>
        <position position="79"/>
    </location>
</feature>
<sequence length="79" mass="8744">MKILVIAPHPDDETIGAGGTIARHVAHGDEVYWCIVTQGYTPVWSQETLIAARRQIDVVQEVLGIQEVFLCGFPSLRLN</sequence>
<dbReference type="Pfam" id="PF02585">
    <property type="entry name" value="PIG-L"/>
    <property type="match status" value="1"/>
</dbReference>
<dbReference type="Gene3D" id="3.40.50.10320">
    <property type="entry name" value="LmbE-like"/>
    <property type="match status" value="1"/>
</dbReference>
<protein>
    <recommendedName>
        <fullName evidence="2">PIG-L family deacetylase</fullName>
    </recommendedName>
</protein>
<dbReference type="InterPro" id="IPR024078">
    <property type="entry name" value="LmbE-like_dom_sf"/>
</dbReference>
<name>X1H8K4_9ZZZZ</name>